<protein>
    <recommendedName>
        <fullName evidence="4">DUF3742 family protein</fullName>
    </recommendedName>
</protein>
<keyword evidence="1" id="KW-1133">Transmembrane helix</keyword>
<dbReference type="Proteomes" id="UP000268230">
    <property type="component" value="Chromosome"/>
</dbReference>
<accession>A0A3Q8U341</accession>
<dbReference type="KEGG" id="pory:EJA05_21505"/>
<evidence type="ECO:0008006" key="4">
    <source>
        <dbReference type="Google" id="ProtNLM"/>
    </source>
</evidence>
<organism evidence="2 3">
    <name type="scientific">Pseudomonas entomophila</name>
    <dbReference type="NCBI Taxonomy" id="312306"/>
    <lineage>
        <taxon>Bacteria</taxon>
        <taxon>Pseudomonadati</taxon>
        <taxon>Pseudomonadota</taxon>
        <taxon>Gammaproteobacteria</taxon>
        <taxon>Pseudomonadales</taxon>
        <taxon>Pseudomonadaceae</taxon>
        <taxon>Pseudomonas</taxon>
    </lineage>
</organism>
<dbReference type="AlphaFoldDB" id="A0A3Q8U341"/>
<keyword evidence="1" id="KW-0472">Membrane</keyword>
<evidence type="ECO:0000313" key="3">
    <source>
        <dbReference type="Proteomes" id="UP000268230"/>
    </source>
</evidence>
<gene>
    <name evidence="2" type="ORF">EJA05_21505</name>
</gene>
<dbReference type="OrthoDB" id="6892709at2"/>
<reference evidence="2 3" key="1">
    <citation type="submission" date="2018-12" db="EMBL/GenBank/DDBJ databases">
        <authorList>
            <person name="Li S."/>
            <person name="Yang R."/>
            <person name="Chen G."/>
            <person name="Zou L."/>
            <person name="Zhang C."/>
            <person name="Chen Y."/>
            <person name="Liu Z."/>
            <person name="Li Y."/>
            <person name="Yan Y."/>
            <person name="Huang M."/>
            <person name="Chen T."/>
        </authorList>
    </citation>
    <scope>NUCLEOTIDE SEQUENCE [LARGE SCALE GENOMIC DNA]</scope>
    <source>
        <strain evidence="2 3">1257</strain>
    </source>
</reference>
<evidence type="ECO:0000256" key="1">
    <source>
        <dbReference type="SAM" id="Phobius"/>
    </source>
</evidence>
<proteinExistence type="predicted"/>
<keyword evidence="1" id="KW-0812">Transmembrane</keyword>
<sequence length="112" mass="12668">MTAAAKHSIAFRLGRALGTVARCCLHDRNPRVRWVKRVIFVGPLLFLVASNISSILSSILTTVSLVAGIYAFSRIDFSVGYAREDDSDDDESRRAPFYGEYEHPDYHMHYDD</sequence>
<feature type="transmembrane region" description="Helical" evidence="1">
    <location>
        <begin position="38"/>
        <end position="71"/>
    </location>
</feature>
<name>A0A3Q8U341_9PSED</name>
<dbReference type="EMBL" id="CP034338">
    <property type="protein sequence ID" value="AZL70136.1"/>
    <property type="molecule type" value="Genomic_DNA"/>
</dbReference>
<evidence type="ECO:0000313" key="2">
    <source>
        <dbReference type="EMBL" id="AZL70136.1"/>
    </source>
</evidence>